<keyword evidence="4 9" id="KW-0812">Transmembrane</keyword>
<feature type="chain" id="PRO_5043463703" evidence="10">
    <location>
        <begin position="21"/>
        <end position="638"/>
    </location>
</feature>
<keyword evidence="8" id="KW-0325">Glycoprotein</keyword>
<organism evidence="12 13">
    <name type="scientific">Popillia japonica</name>
    <name type="common">Japanese beetle</name>
    <dbReference type="NCBI Taxonomy" id="7064"/>
    <lineage>
        <taxon>Eukaryota</taxon>
        <taxon>Metazoa</taxon>
        <taxon>Ecdysozoa</taxon>
        <taxon>Arthropoda</taxon>
        <taxon>Hexapoda</taxon>
        <taxon>Insecta</taxon>
        <taxon>Pterygota</taxon>
        <taxon>Neoptera</taxon>
        <taxon>Endopterygota</taxon>
        <taxon>Coleoptera</taxon>
        <taxon>Polyphaga</taxon>
        <taxon>Scarabaeiformia</taxon>
        <taxon>Scarabaeidae</taxon>
        <taxon>Rutelinae</taxon>
        <taxon>Popillia</taxon>
    </lineage>
</organism>
<feature type="transmembrane region" description="Helical" evidence="9">
    <location>
        <begin position="402"/>
        <end position="421"/>
    </location>
</feature>
<dbReference type="GO" id="GO:0050906">
    <property type="term" value="P:detection of stimulus involved in sensory perception"/>
    <property type="evidence" value="ECO:0007669"/>
    <property type="project" value="UniProtKB-ARBA"/>
</dbReference>
<dbReference type="EMBL" id="JASPKY010000292">
    <property type="protein sequence ID" value="KAK9710487.1"/>
    <property type="molecule type" value="Genomic_DNA"/>
</dbReference>
<evidence type="ECO:0000256" key="9">
    <source>
        <dbReference type="SAM" id="Phobius"/>
    </source>
</evidence>
<dbReference type="PANTHER" id="PTHR42643:SF35">
    <property type="entry name" value="IONOTROPIC RECEPTOR 68A, ISOFORM A"/>
    <property type="match status" value="1"/>
</dbReference>
<reference evidence="12 13" key="1">
    <citation type="journal article" date="2024" name="BMC Genomics">
        <title>De novo assembly and annotation of Popillia japonica's genome with initial clues to its potential as an invasive pest.</title>
        <authorList>
            <person name="Cucini C."/>
            <person name="Boschi S."/>
            <person name="Funari R."/>
            <person name="Cardaioli E."/>
            <person name="Iannotti N."/>
            <person name="Marturano G."/>
            <person name="Paoli F."/>
            <person name="Bruttini M."/>
            <person name="Carapelli A."/>
            <person name="Frati F."/>
            <person name="Nardi F."/>
        </authorList>
    </citation>
    <scope>NUCLEOTIDE SEQUENCE [LARGE SCALE GENOMIC DNA]</scope>
    <source>
        <strain evidence="12">DMR45628</strain>
    </source>
</reference>
<dbReference type="InterPro" id="IPR052192">
    <property type="entry name" value="Insect_Ionotropic_Sensory_Rcpt"/>
</dbReference>
<name>A0AAW1JZD3_POPJA</name>
<accession>A0AAW1JZD3</accession>
<dbReference type="InterPro" id="IPR001320">
    <property type="entry name" value="Iontro_rcpt_C"/>
</dbReference>
<feature type="transmembrane region" description="Helical" evidence="9">
    <location>
        <begin position="334"/>
        <end position="360"/>
    </location>
</feature>
<keyword evidence="3" id="KW-1003">Cell membrane</keyword>
<keyword evidence="13" id="KW-1185">Reference proteome</keyword>
<dbReference type="GO" id="GO:0005886">
    <property type="term" value="C:plasma membrane"/>
    <property type="evidence" value="ECO:0007669"/>
    <property type="project" value="UniProtKB-SubCell"/>
</dbReference>
<dbReference type="GO" id="GO:0015276">
    <property type="term" value="F:ligand-gated monoatomic ion channel activity"/>
    <property type="evidence" value="ECO:0007669"/>
    <property type="project" value="InterPro"/>
</dbReference>
<evidence type="ECO:0000313" key="12">
    <source>
        <dbReference type="EMBL" id="KAK9710487.1"/>
    </source>
</evidence>
<dbReference type="Gene3D" id="3.40.190.10">
    <property type="entry name" value="Periplasmic binding protein-like II"/>
    <property type="match status" value="1"/>
</dbReference>
<dbReference type="Proteomes" id="UP001458880">
    <property type="component" value="Unassembled WGS sequence"/>
</dbReference>
<keyword evidence="6 9" id="KW-0472">Membrane</keyword>
<evidence type="ECO:0000259" key="11">
    <source>
        <dbReference type="Pfam" id="PF00060"/>
    </source>
</evidence>
<keyword evidence="5 9" id="KW-1133">Transmembrane helix</keyword>
<feature type="transmembrane region" description="Helical" evidence="9">
    <location>
        <begin position="598"/>
        <end position="619"/>
    </location>
</feature>
<sequence length="638" mass="73995">MKSTFIILCAAISSVSLASTKEDLQVLSSVCIDMVHYIFPESYCLHYISDAATAEILFLNSCLKQLNTSLVLVNPKKSTLRSQYLAKHISCNGYLIVSENYTALRNLFIYAGKSHYEFKTHHKILILYIGEGNFMVWPFTSVAHLKGNEIIVIDGLPKVDGDLKYYITSYDYGEVLPRNITSNTETTIRVSNIREDKELTKSIHAVKDLDKDIFKFLPWEPNFHKGNDTFKVACFSCAPYIYVNDANVAFDGIDYQIIKLMTHDWPVTFHVSNYSIYTDMYTLTIQSVRDGPYDLAACSIWLQHNSRAMVDTTVSYIETCATFLVPRPYIIRSMWFVFHPITYTTWSLIGITTFLVALIIRWGAKADENYRNFINTLFLSVRLLALNSLPKFPLNSNFTFKIIILIWCYACTLLTTSYSAGYSSVLTYPTYSEEIKTIKDMLKRDIHWGDTITAFRDDLLDSDNPRIIELANKFIIEKNIETKKRRLRTKQYAVYTERLSKRYVGGTENLDDYERENLQVLQDCFAANSVVYALKLNSPYKEILDQRLLRIIEHGFVQCWINRIINKYSMFYMSQFYMKFNEDPSEYVALDMTKLSGIFYFLLIGYFISIIVFIGELYYSRMNGTSNDLSRIHIFLRL</sequence>
<keyword evidence="10" id="KW-0732">Signal</keyword>
<evidence type="ECO:0000256" key="2">
    <source>
        <dbReference type="ARBA" id="ARBA00008685"/>
    </source>
</evidence>
<feature type="transmembrane region" description="Helical" evidence="9">
    <location>
        <begin position="372"/>
        <end position="390"/>
    </location>
</feature>
<evidence type="ECO:0000256" key="4">
    <source>
        <dbReference type="ARBA" id="ARBA00022692"/>
    </source>
</evidence>
<dbReference type="Gene3D" id="1.10.287.70">
    <property type="match status" value="1"/>
</dbReference>
<comment type="similarity">
    <text evidence="2">Belongs to the glutamate-gated ion channel (TC 1.A.10.1) family.</text>
</comment>
<dbReference type="SUPFAM" id="SSF53850">
    <property type="entry name" value="Periplasmic binding protein-like II"/>
    <property type="match status" value="1"/>
</dbReference>
<evidence type="ECO:0000256" key="8">
    <source>
        <dbReference type="ARBA" id="ARBA00023180"/>
    </source>
</evidence>
<gene>
    <name evidence="12" type="ORF">QE152_g25978</name>
</gene>
<keyword evidence="7" id="KW-0675">Receptor</keyword>
<feature type="domain" description="Ionotropic glutamate receptor C-terminal" evidence="11">
    <location>
        <begin position="345"/>
        <end position="605"/>
    </location>
</feature>
<comment type="subcellular location">
    <subcellularLocation>
        <location evidence="1">Cell membrane</location>
        <topology evidence="1">Multi-pass membrane protein</topology>
    </subcellularLocation>
</comment>
<dbReference type="PANTHER" id="PTHR42643">
    <property type="entry name" value="IONOTROPIC RECEPTOR 20A-RELATED"/>
    <property type="match status" value="1"/>
</dbReference>
<dbReference type="Pfam" id="PF00060">
    <property type="entry name" value="Lig_chan"/>
    <property type="match status" value="1"/>
</dbReference>
<dbReference type="AlphaFoldDB" id="A0AAW1JZD3"/>
<comment type="caution">
    <text evidence="12">The sequence shown here is derived from an EMBL/GenBank/DDBJ whole genome shotgun (WGS) entry which is preliminary data.</text>
</comment>
<evidence type="ECO:0000256" key="10">
    <source>
        <dbReference type="SAM" id="SignalP"/>
    </source>
</evidence>
<protein>
    <submittedName>
        <fullName evidence="12">Ligand-gated ion channel</fullName>
    </submittedName>
</protein>
<feature type="signal peptide" evidence="10">
    <location>
        <begin position="1"/>
        <end position="20"/>
    </location>
</feature>
<evidence type="ECO:0000256" key="7">
    <source>
        <dbReference type="ARBA" id="ARBA00023170"/>
    </source>
</evidence>
<evidence type="ECO:0000256" key="6">
    <source>
        <dbReference type="ARBA" id="ARBA00023136"/>
    </source>
</evidence>
<evidence type="ECO:0000313" key="13">
    <source>
        <dbReference type="Proteomes" id="UP001458880"/>
    </source>
</evidence>
<evidence type="ECO:0000256" key="5">
    <source>
        <dbReference type="ARBA" id="ARBA00022989"/>
    </source>
</evidence>
<proteinExistence type="inferred from homology"/>
<evidence type="ECO:0000256" key="1">
    <source>
        <dbReference type="ARBA" id="ARBA00004651"/>
    </source>
</evidence>
<evidence type="ECO:0000256" key="3">
    <source>
        <dbReference type="ARBA" id="ARBA00022475"/>
    </source>
</evidence>